<gene>
    <name evidence="1" type="ORF">GMST_32810</name>
</gene>
<name>A0A6V8MLS8_9BACT</name>
<dbReference type="Proteomes" id="UP000556026">
    <property type="component" value="Unassembled WGS sequence"/>
</dbReference>
<proteinExistence type="predicted"/>
<dbReference type="EMBL" id="BLXX01000011">
    <property type="protein sequence ID" value="GFO60956.1"/>
    <property type="molecule type" value="Genomic_DNA"/>
</dbReference>
<sequence>MTAPSCQSPSAEFSSGYACQLLDEGHRKINLFLAADLVALAERQARRMNRIAGYLRVNFSPAALERGPISQ</sequence>
<evidence type="ECO:0000313" key="2">
    <source>
        <dbReference type="Proteomes" id="UP000556026"/>
    </source>
</evidence>
<comment type="caution">
    <text evidence="1">The sequence shown here is derived from an EMBL/GenBank/DDBJ whole genome shotgun (WGS) entry which is preliminary data.</text>
</comment>
<dbReference type="AlphaFoldDB" id="A0A6V8MLS8"/>
<accession>A0A6V8MLS8</accession>
<keyword evidence="2" id="KW-1185">Reference proteome</keyword>
<reference evidence="2" key="1">
    <citation type="submission" date="2020-06" db="EMBL/GenBank/DDBJ databases">
        <title>Draft genomic sequence of Geomonas sp. Red330.</title>
        <authorList>
            <person name="Itoh H."/>
            <person name="Zhenxing X."/>
            <person name="Ushijima N."/>
            <person name="Masuda Y."/>
            <person name="Shiratori Y."/>
            <person name="Senoo K."/>
        </authorList>
    </citation>
    <scope>NUCLEOTIDE SEQUENCE [LARGE SCALE GENOMIC DNA]</scope>
    <source>
        <strain evidence="2">Red330</strain>
    </source>
</reference>
<evidence type="ECO:0000313" key="1">
    <source>
        <dbReference type="EMBL" id="GFO60956.1"/>
    </source>
</evidence>
<organism evidence="1 2">
    <name type="scientific">Geomonas silvestris</name>
    <dbReference type="NCBI Taxonomy" id="2740184"/>
    <lineage>
        <taxon>Bacteria</taxon>
        <taxon>Pseudomonadati</taxon>
        <taxon>Thermodesulfobacteriota</taxon>
        <taxon>Desulfuromonadia</taxon>
        <taxon>Geobacterales</taxon>
        <taxon>Geobacteraceae</taxon>
        <taxon>Geomonas</taxon>
    </lineage>
</organism>
<protein>
    <submittedName>
        <fullName evidence="1">Uncharacterized protein</fullName>
    </submittedName>
</protein>